<keyword evidence="2" id="KW-1185">Reference proteome</keyword>
<sequence length="221" mass="25323">MKLGGYSIQIFEVKIVPSNSCIPGVVSYIYNHRKYSGTYVHGRRTSLQTTQKSQSSFQFFVHSFIFHLLAYFFQWHARRILTNKRNVGEVAQDSECAVFSKFKQQNSFEGIPAGNSNSQNQITISIPTPEINAQESITHPLLHFIDDWPRKDKMIADRTQLSISIPNDSSDYSLSPIRLVHEFNRLEDTKKHSSWIPISWDDPMMGGGPLGEVLTKKKEDR</sequence>
<dbReference type="Proteomes" id="UP001412067">
    <property type="component" value="Unassembled WGS sequence"/>
</dbReference>
<gene>
    <name evidence="1" type="ORF">KSP40_PGU003252</name>
</gene>
<evidence type="ECO:0000313" key="2">
    <source>
        <dbReference type="Proteomes" id="UP001412067"/>
    </source>
</evidence>
<name>A0ABR2M741_9ASPA</name>
<protein>
    <submittedName>
        <fullName evidence="1">Uncharacterized protein</fullName>
    </submittedName>
</protein>
<organism evidence="1 2">
    <name type="scientific">Platanthera guangdongensis</name>
    <dbReference type="NCBI Taxonomy" id="2320717"/>
    <lineage>
        <taxon>Eukaryota</taxon>
        <taxon>Viridiplantae</taxon>
        <taxon>Streptophyta</taxon>
        <taxon>Embryophyta</taxon>
        <taxon>Tracheophyta</taxon>
        <taxon>Spermatophyta</taxon>
        <taxon>Magnoliopsida</taxon>
        <taxon>Liliopsida</taxon>
        <taxon>Asparagales</taxon>
        <taxon>Orchidaceae</taxon>
        <taxon>Orchidoideae</taxon>
        <taxon>Orchideae</taxon>
        <taxon>Orchidinae</taxon>
        <taxon>Platanthera</taxon>
    </lineage>
</organism>
<reference evidence="1 2" key="1">
    <citation type="journal article" date="2022" name="Nat. Plants">
        <title>Genomes of leafy and leafless Platanthera orchids illuminate the evolution of mycoheterotrophy.</title>
        <authorList>
            <person name="Li M.H."/>
            <person name="Liu K.W."/>
            <person name="Li Z."/>
            <person name="Lu H.C."/>
            <person name="Ye Q.L."/>
            <person name="Zhang D."/>
            <person name="Wang J.Y."/>
            <person name="Li Y.F."/>
            <person name="Zhong Z.M."/>
            <person name="Liu X."/>
            <person name="Yu X."/>
            <person name="Liu D.K."/>
            <person name="Tu X.D."/>
            <person name="Liu B."/>
            <person name="Hao Y."/>
            <person name="Liao X.Y."/>
            <person name="Jiang Y.T."/>
            <person name="Sun W.H."/>
            <person name="Chen J."/>
            <person name="Chen Y.Q."/>
            <person name="Ai Y."/>
            <person name="Zhai J.W."/>
            <person name="Wu S.S."/>
            <person name="Zhou Z."/>
            <person name="Hsiao Y.Y."/>
            <person name="Wu W.L."/>
            <person name="Chen Y.Y."/>
            <person name="Lin Y.F."/>
            <person name="Hsu J.L."/>
            <person name="Li C.Y."/>
            <person name="Wang Z.W."/>
            <person name="Zhao X."/>
            <person name="Zhong W.Y."/>
            <person name="Ma X.K."/>
            <person name="Ma L."/>
            <person name="Huang J."/>
            <person name="Chen G.Z."/>
            <person name="Huang M.Z."/>
            <person name="Huang L."/>
            <person name="Peng D.H."/>
            <person name="Luo Y.B."/>
            <person name="Zou S.Q."/>
            <person name="Chen S.P."/>
            <person name="Lan S."/>
            <person name="Tsai W.C."/>
            <person name="Van de Peer Y."/>
            <person name="Liu Z.J."/>
        </authorList>
    </citation>
    <scope>NUCLEOTIDE SEQUENCE [LARGE SCALE GENOMIC DNA]</scope>
    <source>
        <strain evidence="1">Lor288</strain>
    </source>
</reference>
<dbReference type="EMBL" id="JBBWWR010000012">
    <property type="protein sequence ID" value="KAK8958988.1"/>
    <property type="molecule type" value="Genomic_DNA"/>
</dbReference>
<comment type="caution">
    <text evidence="1">The sequence shown here is derived from an EMBL/GenBank/DDBJ whole genome shotgun (WGS) entry which is preliminary data.</text>
</comment>
<accession>A0ABR2M741</accession>
<evidence type="ECO:0000313" key="1">
    <source>
        <dbReference type="EMBL" id="KAK8958988.1"/>
    </source>
</evidence>
<proteinExistence type="predicted"/>